<dbReference type="SUPFAM" id="SSF160909">
    <property type="entry name" value="ATP12-like"/>
    <property type="match status" value="1"/>
</dbReference>
<evidence type="ECO:0000256" key="2">
    <source>
        <dbReference type="ARBA" id="ARBA00022946"/>
    </source>
</evidence>
<evidence type="ECO:0000256" key="3">
    <source>
        <dbReference type="ARBA" id="ARBA00023186"/>
    </source>
</evidence>
<dbReference type="AlphaFoldDB" id="M9RT10"/>
<dbReference type="STRING" id="391616.OA238_c36630"/>
<proteinExistence type="inferred from homology"/>
<gene>
    <name evidence="4" type="ORF">OA238_c36630</name>
</gene>
<evidence type="ECO:0000256" key="1">
    <source>
        <dbReference type="ARBA" id="ARBA00008231"/>
    </source>
</evidence>
<dbReference type="InterPro" id="IPR042272">
    <property type="entry name" value="ATP12_ATP_synth-F1-assembly_N"/>
</dbReference>
<keyword evidence="5" id="KW-1185">Reference proteome</keyword>
<dbReference type="InterPro" id="IPR011419">
    <property type="entry name" value="ATP12_ATP_synth-F1-assembly"/>
</dbReference>
<name>M9RT10_9RHOB</name>
<comment type="similarity">
    <text evidence="1">Belongs to the ATP12 family.</text>
</comment>
<dbReference type="RefSeq" id="WP_015496618.1">
    <property type="nucleotide sequence ID" value="NC_020908.1"/>
</dbReference>
<keyword evidence="2" id="KW-0809">Transit peptide</keyword>
<dbReference type="GO" id="GO:0043461">
    <property type="term" value="P:proton-transporting ATP synthase complex assembly"/>
    <property type="evidence" value="ECO:0007669"/>
    <property type="project" value="InterPro"/>
</dbReference>
<keyword evidence="3" id="KW-0143">Chaperone</keyword>
<dbReference type="Proteomes" id="UP000004688">
    <property type="component" value="Chromosome"/>
</dbReference>
<reference evidence="4 5" key="1">
    <citation type="journal article" date="2013" name="PLoS ONE">
        <title>Poles Apart: Arctic and Antarctic Octadecabacter strains Share High Genome Plasticity and a New Type of Xanthorhodopsin.</title>
        <authorList>
            <person name="Vollmers J."/>
            <person name="Voget S."/>
            <person name="Dietrich S."/>
            <person name="Gollnow K."/>
            <person name="Smits M."/>
            <person name="Meyer K."/>
            <person name="Brinkhoff T."/>
            <person name="Simon M."/>
            <person name="Daniel R."/>
        </authorList>
    </citation>
    <scope>NUCLEOTIDE SEQUENCE [LARGE SCALE GENOMIC DNA]</scope>
    <source>
        <strain evidence="4 5">238</strain>
    </source>
</reference>
<dbReference type="InterPro" id="IPR023335">
    <property type="entry name" value="ATP12_ortho_dom_sf"/>
</dbReference>
<evidence type="ECO:0000313" key="4">
    <source>
        <dbReference type="EMBL" id="AGI73621.1"/>
    </source>
</evidence>
<dbReference type="eggNOG" id="COG5387">
    <property type="taxonomic scope" value="Bacteria"/>
</dbReference>
<dbReference type="OrthoDB" id="9797825at2"/>
<dbReference type="Gene3D" id="1.10.3580.10">
    <property type="entry name" value="ATP12 ATPase"/>
    <property type="match status" value="1"/>
</dbReference>
<dbReference type="Gene3D" id="3.30.2180.10">
    <property type="entry name" value="ATP12-like"/>
    <property type="match status" value="1"/>
</dbReference>
<dbReference type="KEGG" id="oar:OA238_c36630"/>
<dbReference type="EMBL" id="CP003742">
    <property type="protein sequence ID" value="AGI73621.1"/>
    <property type="molecule type" value="Genomic_DNA"/>
</dbReference>
<dbReference type="PANTHER" id="PTHR21013:SF10">
    <property type="entry name" value="ATP SYNTHASE MITOCHONDRIAL F1 COMPLEX ASSEMBLY FACTOR 2"/>
    <property type="match status" value="1"/>
</dbReference>
<accession>M9RT10</accession>
<protein>
    <submittedName>
        <fullName evidence="4">ATP12 chaperone protein</fullName>
    </submittedName>
</protein>
<dbReference type="PANTHER" id="PTHR21013">
    <property type="entry name" value="ATP SYNTHASE MITOCHONDRIAL F1 COMPLEX ASSEMBLY FACTOR 2/ATP12 PROTEIN, MITOCHONDRIAL PRECURSOR"/>
    <property type="match status" value="1"/>
</dbReference>
<dbReference type="Pfam" id="PF07542">
    <property type="entry name" value="ATP12"/>
    <property type="match status" value="1"/>
</dbReference>
<sequence>MSNWVAKRFWTDVNVIEIDGGFAVHLDARPVKTPAKAALVVPTRSMADAVAGEWRLVVEKIDPNLMPVTRSANASIDKVATQFGEVATMLAAYGGSDLLCYRAENPEGLVQRQTEGWDPLLDWAHATFGARLVSTVGIMPIEQSEVDLAALAAPLFEASNFELAAFHDLIAMSGSLVIALGVAQGHLTPAEAWTLSRIDETWQAEQWGADDDAAQVAEIKRAAFVHAADFYQMASIHARG</sequence>
<organism evidence="4 5">
    <name type="scientific">Octadecabacter arcticus 238</name>
    <dbReference type="NCBI Taxonomy" id="391616"/>
    <lineage>
        <taxon>Bacteria</taxon>
        <taxon>Pseudomonadati</taxon>
        <taxon>Pseudomonadota</taxon>
        <taxon>Alphaproteobacteria</taxon>
        <taxon>Rhodobacterales</taxon>
        <taxon>Roseobacteraceae</taxon>
        <taxon>Octadecabacter</taxon>
    </lineage>
</organism>
<evidence type="ECO:0000313" key="5">
    <source>
        <dbReference type="Proteomes" id="UP000004688"/>
    </source>
</evidence>
<dbReference type="HOGENOM" id="CLU_047893_3_0_5"/>